<comment type="caution">
    <text evidence="1">The sequence shown here is derived from an EMBL/GenBank/DDBJ whole genome shotgun (WGS) entry which is preliminary data.</text>
</comment>
<evidence type="ECO:0008006" key="3">
    <source>
        <dbReference type="Google" id="ProtNLM"/>
    </source>
</evidence>
<dbReference type="Pfam" id="PF09926">
    <property type="entry name" value="DUF2158"/>
    <property type="match status" value="1"/>
</dbReference>
<dbReference type="InterPro" id="IPR019226">
    <property type="entry name" value="DUF2158"/>
</dbReference>
<keyword evidence="2" id="KW-1185">Reference proteome</keyword>
<evidence type="ECO:0000313" key="1">
    <source>
        <dbReference type="EMBL" id="GBR54726.1"/>
    </source>
</evidence>
<reference evidence="1 2" key="1">
    <citation type="submission" date="2013-04" db="EMBL/GenBank/DDBJ databases">
        <title>The genome sequencing project of 58 acetic acid bacteria.</title>
        <authorList>
            <person name="Okamoto-Kainuma A."/>
            <person name="Ishikawa M."/>
            <person name="Umino S."/>
            <person name="Koizumi Y."/>
            <person name="Shiwa Y."/>
            <person name="Yoshikawa H."/>
            <person name="Matsutani M."/>
            <person name="Matsushita K."/>
        </authorList>
    </citation>
    <scope>NUCLEOTIDE SEQUENCE [LARGE SCALE GENOMIC DNA]</scope>
    <source>
        <strain evidence="1 2">NBRC 106555</strain>
    </source>
</reference>
<sequence>MSKFKKGDVVQLITGSPHMVISYYNQTDSTYLCVWFSEEKKDFINTVLDECVLFTSPTFQISDKDL</sequence>
<dbReference type="Proteomes" id="UP001062632">
    <property type="component" value="Unassembled WGS sequence"/>
</dbReference>
<evidence type="ECO:0000313" key="2">
    <source>
        <dbReference type="Proteomes" id="UP001062632"/>
    </source>
</evidence>
<dbReference type="RefSeq" id="WP_373317519.1">
    <property type="nucleotide sequence ID" value="NZ_BAQC01000064.1"/>
</dbReference>
<organism evidence="1 2">
    <name type="scientific">Neokomagataea thailandica NBRC 106555</name>
    <dbReference type="NCBI Taxonomy" id="1223520"/>
    <lineage>
        <taxon>Bacteria</taxon>
        <taxon>Pseudomonadati</taxon>
        <taxon>Pseudomonadota</taxon>
        <taxon>Alphaproteobacteria</taxon>
        <taxon>Acetobacterales</taxon>
        <taxon>Acetobacteraceae</taxon>
        <taxon>Neokomagataea</taxon>
    </lineage>
</organism>
<protein>
    <recommendedName>
        <fullName evidence="3">DUF2158 domain-containing protein</fullName>
    </recommendedName>
</protein>
<name>A0ABQ0QRZ8_9PROT</name>
<gene>
    <name evidence="1" type="ORF">AA106555_1794</name>
</gene>
<proteinExistence type="predicted"/>
<dbReference type="EMBL" id="BAQC01000064">
    <property type="protein sequence ID" value="GBR54726.1"/>
    <property type="molecule type" value="Genomic_DNA"/>
</dbReference>
<accession>A0ABQ0QRZ8</accession>